<sequence length="394" mass="46144">MEVEMDWQPVIERYENELTRNVIPFWVKNCVDREYGGYFTMLDRDGSVYDTTKYMWMQWRIVYMFAELYRRRCGEGHPEYLEIARQGFDFLFEHGRTGDGSYYFALNREGVPAMTPYSIFSDCFAAMGAAAMFAATGEERYRDEARSAMRSYIRRLDNPKGRWNKLLPGTPARLSLGSFMILANLGCVMKECLATGEFDAETDRAVRTVMRMFHHPELKVLFENVNPDGSFDLDSCEGRFVNPGHGLESMWFVLQYAERIGDAELIRQACDYVDELFRFGTDPEYGGIFYFMDALGRPHLELQHDMKLWWPHNEAAIAALFAFKLSGEERFLTHFKTVDAWMWSHFPDPEYGEWFAYLDRAGRPNNMLKGGKWKTFFHLPRCLMKSSELMRAMR</sequence>
<dbReference type="GO" id="GO:0016853">
    <property type="term" value="F:isomerase activity"/>
    <property type="evidence" value="ECO:0007669"/>
    <property type="project" value="UniProtKB-KW"/>
</dbReference>
<keyword evidence="4" id="KW-1185">Reference proteome</keyword>
<dbReference type="EMBL" id="VUNS01000007">
    <property type="protein sequence ID" value="MST97041.1"/>
    <property type="molecule type" value="Genomic_DNA"/>
</dbReference>
<dbReference type="AlphaFoldDB" id="A0A844G328"/>
<dbReference type="SUPFAM" id="SSF48208">
    <property type="entry name" value="Six-hairpin glycosidases"/>
    <property type="match status" value="1"/>
</dbReference>
<comment type="similarity">
    <text evidence="1">Belongs to the N-acylglucosamine 2-epimerase family.</text>
</comment>
<evidence type="ECO:0000256" key="1">
    <source>
        <dbReference type="ARBA" id="ARBA00008558"/>
    </source>
</evidence>
<keyword evidence="2 3" id="KW-0413">Isomerase</keyword>
<name>A0A844G328_9BACT</name>
<dbReference type="InterPro" id="IPR012341">
    <property type="entry name" value="6hp_glycosidase-like_sf"/>
</dbReference>
<evidence type="ECO:0000313" key="3">
    <source>
        <dbReference type="EMBL" id="MST97041.1"/>
    </source>
</evidence>
<dbReference type="PANTHER" id="PTHR15108">
    <property type="entry name" value="N-ACYLGLUCOSAMINE-2-EPIMERASE"/>
    <property type="match status" value="1"/>
</dbReference>
<dbReference type="Pfam" id="PF07221">
    <property type="entry name" value="GlcNAc_2-epim"/>
    <property type="match status" value="1"/>
</dbReference>
<dbReference type="Gene3D" id="1.50.10.10">
    <property type="match status" value="1"/>
</dbReference>
<dbReference type="InterPro" id="IPR010819">
    <property type="entry name" value="AGE/CE"/>
</dbReference>
<dbReference type="GO" id="GO:0005975">
    <property type="term" value="P:carbohydrate metabolic process"/>
    <property type="evidence" value="ECO:0007669"/>
    <property type="project" value="InterPro"/>
</dbReference>
<protein>
    <submittedName>
        <fullName evidence="3">AGE family epimerase/isomerase</fullName>
    </submittedName>
</protein>
<organism evidence="3 4">
    <name type="scientific">Victivallis lenta</name>
    <dbReference type="NCBI Taxonomy" id="2606640"/>
    <lineage>
        <taxon>Bacteria</taxon>
        <taxon>Pseudomonadati</taxon>
        <taxon>Lentisphaerota</taxon>
        <taxon>Lentisphaeria</taxon>
        <taxon>Victivallales</taxon>
        <taxon>Victivallaceae</taxon>
        <taxon>Victivallis</taxon>
    </lineage>
</organism>
<proteinExistence type="inferred from homology"/>
<comment type="caution">
    <text evidence="3">The sequence shown here is derived from an EMBL/GenBank/DDBJ whole genome shotgun (WGS) entry which is preliminary data.</text>
</comment>
<accession>A0A844G328</accession>
<gene>
    <name evidence="3" type="ORF">FYJ85_08295</name>
</gene>
<evidence type="ECO:0000256" key="2">
    <source>
        <dbReference type="ARBA" id="ARBA00023235"/>
    </source>
</evidence>
<evidence type="ECO:0000313" key="4">
    <source>
        <dbReference type="Proteomes" id="UP000435649"/>
    </source>
</evidence>
<dbReference type="FunFam" id="1.50.10.10:FF:000021">
    <property type="entry name" value="N-acylglucosamine 2-epimerase"/>
    <property type="match status" value="1"/>
</dbReference>
<dbReference type="InterPro" id="IPR008928">
    <property type="entry name" value="6-hairpin_glycosidase_sf"/>
</dbReference>
<reference evidence="3 4" key="1">
    <citation type="submission" date="2019-08" db="EMBL/GenBank/DDBJ databases">
        <title>In-depth cultivation of the pig gut microbiome towards novel bacterial diversity and tailored functional studies.</title>
        <authorList>
            <person name="Wylensek D."/>
            <person name="Hitch T.C.A."/>
            <person name="Clavel T."/>
        </authorList>
    </citation>
    <scope>NUCLEOTIDE SEQUENCE [LARGE SCALE GENOMIC DNA]</scope>
    <source>
        <strain evidence="3 4">BBE-744-WT-12</strain>
    </source>
</reference>
<dbReference type="Proteomes" id="UP000435649">
    <property type="component" value="Unassembled WGS sequence"/>
</dbReference>